<gene>
    <name evidence="1" type="ORF">C5167_022503</name>
</gene>
<dbReference type="AlphaFoldDB" id="A0A4Y7JHZ8"/>
<evidence type="ECO:0000313" key="1">
    <source>
        <dbReference type="EMBL" id="RZC60744.1"/>
    </source>
</evidence>
<organism evidence="1 2">
    <name type="scientific">Papaver somniferum</name>
    <name type="common">Opium poppy</name>
    <dbReference type="NCBI Taxonomy" id="3469"/>
    <lineage>
        <taxon>Eukaryota</taxon>
        <taxon>Viridiplantae</taxon>
        <taxon>Streptophyta</taxon>
        <taxon>Embryophyta</taxon>
        <taxon>Tracheophyta</taxon>
        <taxon>Spermatophyta</taxon>
        <taxon>Magnoliopsida</taxon>
        <taxon>Ranunculales</taxon>
        <taxon>Papaveraceae</taxon>
        <taxon>Papaveroideae</taxon>
        <taxon>Papaver</taxon>
    </lineage>
</organism>
<sequence length="27" mass="2859">MSKSGACSSKPGIAYGRLLVLRKSVFC</sequence>
<keyword evidence="2" id="KW-1185">Reference proteome</keyword>
<evidence type="ECO:0000313" key="2">
    <source>
        <dbReference type="Proteomes" id="UP000316621"/>
    </source>
</evidence>
<dbReference type="EMBL" id="CM010719">
    <property type="protein sequence ID" value="RZC60744.1"/>
    <property type="molecule type" value="Genomic_DNA"/>
</dbReference>
<name>A0A4Y7JHZ8_PAPSO</name>
<reference evidence="1 2" key="1">
    <citation type="journal article" date="2018" name="Science">
        <title>The opium poppy genome and morphinan production.</title>
        <authorList>
            <person name="Guo L."/>
            <person name="Winzer T."/>
            <person name="Yang X."/>
            <person name="Li Y."/>
            <person name="Ning Z."/>
            <person name="He Z."/>
            <person name="Teodor R."/>
            <person name="Lu Y."/>
            <person name="Bowser T.A."/>
            <person name="Graham I.A."/>
            <person name="Ye K."/>
        </authorList>
    </citation>
    <scope>NUCLEOTIDE SEQUENCE [LARGE SCALE GENOMIC DNA]</scope>
    <source>
        <strain evidence="2">cv. HN1</strain>
        <tissue evidence="1">Leaves</tissue>
    </source>
</reference>
<protein>
    <submittedName>
        <fullName evidence="1">Uncharacterized protein</fullName>
    </submittedName>
</protein>
<proteinExistence type="predicted"/>
<dbReference type="Gramene" id="RZC60744">
    <property type="protein sequence ID" value="RZC60744"/>
    <property type="gene ID" value="C5167_022503"/>
</dbReference>
<dbReference type="Proteomes" id="UP000316621">
    <property type="component" value="Chromosome 5"/>
</dbReference>
<accession>A0A4Y7JHZ8</accession>